<proteinExistence type="predicted"/>
<comment type="caution">
    <text evidence="2">The sequence shown here is derived from an EMBL/GenBank/DDBJ whole genome shotgun (WGS) entry which is preliminary data.</text>
</comment>
<dbReference type="RefSeq" id="WP_227310334.1">
    <property type="nucleotide sequence ID" value="NZ_JAESVA010000015.1"/>
</dbReference>
<dbReference type="InterPro" id="IPR002545">
    <property type="entry name" value="CheW-lke_dom"/>
</dbReference>
<dbReference type="PROSITE" id="PS50851">
    <property type="entry name" value="CHEW"/>
    <property type="match status" value="3"/>
</dbReference>
<accession>A0A963Z6F6</accession>
<dbReference type="PANTHER" id="PTHR22617:SF23">
    <property type="entry name" value="CHEMOTAXIS PROTEIN CHEW"/>
    <property type="match status" value="1"/>
</dbReference>
<organism evidence="2 3">
    <name type="scientific">Acidisoma cellulosilyticum</name>
    <dbReference type="NCBI Taxonomy" id="2802395"/>
    <lineage>
        <taxon>Bacteria</taxon>
        <taxon>Pseudomonadati</taxon>
        <taxon>Pseudomonadota</taxon>
        <taxon>Alphaproteobacteria</taxon>
        <taxon>Acetobacterales</taxon>
        <taxon>Acidocellaceae</taxon>
        <taxon>Acidisoma</taxon>
    </lineage>
</organism>
<dbReference type="Gene3D" id="2.30.30.40">
    <property type="entry name" value="SH3 Domains"/>
    <property type="match status" value="2"/>
</dbReference>
<evidence type="ECO:0000259" key="1">
    <source>
        <dbReference type="PROSITE" id="PS50851"/>
    </source>
</evidence>
<dbReference type="InterPro" id="IPR036061">
    <property type="entry name" value="CheW-like_dom_sf"/>
</dbReference>
<keyword evidence="3" id="KW-1185">Reference proteome</keyword>
<dbReference type="GO" id="GO:0007165">
    <property type="term" value="P:signal transduction"/>
    <property type="evidence" value="ECO:0007669"/>
    <property type="project" value="InterPro"/>
</dbReference>
<dbReference type="AlphaFoldDB" id="A0A963Z6F6"/>
<sequence length="459" mass="48748">MTHQLVFDLGGDRFALPPDSVGEVLTLGRTTRVPHAPPALIGLGNVRGVVVPMVSMALLLGRPRGVERGVIVLSEGQPVGLVVETLPRLMEGEQAGVRTLDVAALLEKHFAKPANASRQRSASPRPRTDQQVAAVRRETKAILVLALARQSFGFLLAEVDEVIAFPKTIALAPGLDGAVVGSMVHRDGILPLLSLRGLLNLDGLAPAKPCVVILTIEGRRVGLVVDAVTDIAQAAAQSIDPLPVILTRNRAEAKIQAIFRRDDGSLVSLLSTDHVLSGTAMDRLRDETVIAASEGASGMAAEAVEQVLVFRLGDETFALPVSAVREVVALPGRLTRLPRAPAFVEGVMNLRGRAIPVIDQRRRFEVAGEAKGRRRVIITAVGALEAGFVVDAVSEVLRIPLAQLRPAPEMGEGARIFDRVASPKDDGQIMLVIEPQALLDRAERDLLAGMSSKGALSSP</sequence>
<dbReference type="GO" id="GO:0005829">
    <property type="term" value="C:cytosol"/>
    <property type="evidence" value="ECO:0007669"/>
    <property type="project" value="TreeGrafter"/>
</dbReference>
<reference evidence="2 3" key="1">
    <citation type="journal article" date="2021" name="Microorganisms">
        <title>Acidisoma silvae sp. nov. and Acidisomacellulosilytica sp. nov., Two Acidophilic Bacteria Isolated from Decaying Wood, Hydrolyzing Cellulose and Producing Poly-3-hydroxybutyrate.</title>
        <authorList>
            <person name="Mieszkin S."/>
            <person name="Pouder E."/>
            <person name="Uroz S."/>
            <person name="Simon-Colin C."/>
            <person name="Alain K."/>
        </authorList>
    </citation>
    <scope>NUCLEOTIDE SEQUENCE [LARGE SCALE GENOMIC DNA]</scope>
    <source>
        <strain evidence="2 3">HW T5.17</strain>
    </source>
</reference>
<dbReference type="GO" id="GO:0006935">
    <property type="term" value="P:chemotaxis"/>
    <property type="evidence" value="ECO:0007669"/>
    <property type="project" value="InterPro"/>
</dbReference>
<feature type="domain" description="CheW-like" evidence="1">
    <location>
        <begin position="304"/>
        <end position="444"/>
    </location>
</feature>
<dbReference type="PANTHER" id="PTHR22617">
    <property type="entry name" value="CHEMOTAXIS SENSOR HISTIDINE KINASE-RELATED"/>
    <property type="match status" value="1"/>
</dbReference>
<evidence type="ECO:0000313" key="2">
    <source>
        <dbReference type="EMBL" id="MCB8883660.1"/>
    </source>
</evidence>
<dbReference type="Proteomes" id="UP000721844">
    <property type="component" value="Unassembled WGS sequence"/>
</dbReference>
<dbReference type="Pfam" id="PF01584">
    <property type="entry name" value="CheW"/>
    <property type="match status" value="3"/>
</dbReference>
<evidence type="ECO:0000313" key="3">
    <source>
        <dbReference type="Proteomes" id="UP000721844"/>
    </source>
</evidence>
<dbReference type="InterPro" id="IPR039315">
    <property type="entry name" value="CheW"/>
</dbReference>
<dbReference type="SMART" id="SM00260">
    <property type="entry name" value="CheW"/>
    <property type="match status" value="3"/>
</dbReference>
<dbReference type="SUPFAM" id="SSF50341">
    <property type="entry name" value="CheW-like"/>
    <property type="match status" value="3"/>
</dbReference>
<dbReference type="Gene3D" id="2.40.50.180">
    <property type="entry name" value="CheA-289, Domain 4"/>
    <property type="match status" value="3"/>
</dbReference>
<dbReference type="EMBL" id="JAESVA010000015">
    <property type="protein sequence ID" value="MCB8883660.1"/>
    <property type="molecule type" value="Genomic_DNA"/>
</dbReference>
<feature type="domain" description="CheW-like" evidence="1">
    <location>
        <begin position="1"/>
        <end position="147"/>
    </location>
</feature>
<name>A0A963Z6F6_9PROT</name>
<gene>
    <name evidence="2" type="ORF">ACELLULO517_25650</name>
</gene>
<feature type="domain" description="CheW-like" evidence="1">
    <location>
        <begin position="139"/>
        <end position="281"/>
    </location>
</feature>
<protein>
    <submittedName>
        <fullName evidence="2">Chemotaxis protein CheW</fullName>
    </submittedName>
</protein>